<dbReference type="Pfam" id="PF25800">
    <property type="entry name" value="FimV_N"/>
    <property type="match status" value="1"/>
</dbReference>
<proteinExistence type="predicted"/>
<dbReference type="Proteomes" id="UP000662821">
    <property type="component" value="Chromosome"/>
</dbReference>
<dbReference type="InterPro" id="IPR057840">
    <property type="entry name" value="FimV_N"/>
</dbReference>
<dbReference type="EMBL" id="CP071520">
    <property type="protein sequence ID" value="QSX97744.1"/>
    <property type="molecule type" value="Genomic_DNA"/>
</dbReference>
<evidence type="ECO:0000256" key="1">
    <source>
        <dbReference type="SAM" id="Coils"/>
    </source>
</evidence>
<accession>A0AAJ4T6L7</accession>
<name>A0AAJ4T6L7_9BURK</name>
<feature type="domain" description="FimV N-terminal" evidence="4">
    <location>
        <begin position="28"/>
        <end position="130"/>
    </location>
</feature>
<evidence type="ECO:0000256" key="2">
    <source>
        <dbReference type="SAM" id="Phobius"/>
    </source>
</evidence>
<keyword evidence="3" id="KW-0732">Signal</keyword>
<evidence type="ECO:0000256" key="3">
    <source>
        <dbReference type="SAM" id="SignalP"/>
    </source>
</evidence>
<keyword evidence="2" id="KW-1133">Transmembrane helix</keyword>
<feature type="coiled-coil region" evidence="1">
    <location>
        <begin position="229"/>
        <end position="256"/>
    </location>
</feature>
<keyword evidence="2" id="KW-0812">Transmembrane</keyword>
<gene>
    <name evidence="5" type="ORF">J3P46_07435</name>
</gene>
<organism evidence="5 6">
    <name type="scientific">Janthinobacterium lividum</name>
    <dbReference type="NCBI Taxonomy" id="29581"/>
    <lineage>
        <taxon>Bacteria</taxon>
        <taxon>Pseudomonadati</taxon>
        <taxon>Pseudomonadota</taxon>
        <taxon>Betaproteobacteria</taxon>
        <taxon>Burkholderiales</taxon>
        <taxon>Oxalobacteraceae</taxon>
        <taxon>Janthinobacterium</taxon>
    </lineage>
</organism>
<sequence length="373" mass="37927">MQSSSLPRWSLIACAAASLALPPVMAAELGEMAVLSHVGQPLLAEIELTALAPEEANGVAVRLASPDVYRGGGIGMDPALQTLTISPLERGGRHYVRVSTRQAIQAGHVHLYLLLGSGNGAVVRLGTVWLTAAPPAAAAVSAPVRPAIPLPAPVSAPLPRAAAGAPSPDAAALAARARAEGLVRPARVFVPPAAPAPAVPALRPAPLRRATAPVAACAPQANVEQAQACVALDEKNAALNEKLGELEGKLGALQKALAQPATAAAVAAPAAAPAEARVPHAKPKPLVPPAGEKAAGGNGLLWLGIGTLVFLLLTAVIVYVVRKRKQAAGPGAPSKYWVLLRKPFSRKKKDVPVLTEAVEGGVGAEPEPEPFSR</sequence>
<feature type="chain" id="PRO_5042558106" description="FimV N-terminal domain-containing protein" evidence="3">
    <location>
        <begin position="27"/>
        <end position="373"/>
    </location>
</feature>
<keyword evidence="1" id="KW-0175">Coiled coil</keyword>
<evidence type="ECO:0000313" key="6">
    <source>
        <dbReference type="Proteomes" id="UP000662821"/>
    </source>
</evidence>
<feature type="transmembrane region" description="Helical" evidence="2">
    <location>
        <begin position="300"/>
        <end position="321"/>
    </location>
</feature>
<dbReference type="RefSeq" id="WP_191909599.1">
    <property type="nucleotide sequence ID" value="NZ_CP071520.1"/>
</dbReference>
<evidence type="ECO:0000313" key="5">
    <source>
        <dbReference type="EMBL" id="QSX97744.1"/>
    </source>
</evidence>
<reference evidence="5 6" key="1">
    <citation type="submission" date="2021-03" db="EMBL/GenBank/DDBJ databases">
        <title>Draft genome sequence of Janthinobacterium sp. strain PLB02 isolated from infected primmorphs (Lubomirskia baicalensis).</title>
        <authorList>
            <person name="Chernogor L.I."/>
            <person name="Belikov S.I."/>
            <person name="Petrushin I.S."/>
        </authorList>
    </citation>
    <scope>NUCLEOTIDE SEQUENCE [LARGE SCALE GENOMIC DNA]</scope>
    <source>
        <strain evidence="5 6">PLB02</strain>
    </source>
</reference>
<evidence type="ECO:0000259" key="4">
    <source>
        <dbReference type="Pfam" id="PF25800"/>
    </source>
</evidence>
<feature type="signal peptide" evidence="3">
    <location>
        <begin position="1"/>
        <end position="26"/>
    </location>
</feature>
<dbReference type="AlphaFoldDB" id="A0AAJ4T6L7"/>
<keyword evidence="2" id="KW-0472">Membrane</keyword>
<protein>
    <recommendedName>
        <fullName evidence="4">FimV N-terminal domain-containing protein</fullName>
    </recommendedName>
</protein>